<dbReference type="GO" id="GO:0005506">
    <property type="term" value="F:iron ion binding"/>
    <property type="evidence" value="ECO:0007669"/>
    <property type="project" value="InterPro"/>
</dbReference>
<comment type="caution">
    <text evidence="5">The sequence shown here is derived from an EMBL/GenBank/DDBJ whole genome shotgun (WGS) entry which is preliminary data.</text>
</comment>
<evidence type="ECO:0000256" key="1">
    <source>
        <dbReference type="ARBA" id="ARBA00010617"/>
    </source>
</evidence>
<dbReference type="PANTHER" id="PTHR24305:SF166">
    <property type="entry name" value="CYTOCHROME P450 12A4, MITOCHONDRIAL-RELATED"/>
    <property type="match status" value="1"/>
</dbReference>
<comment type="similarity">
    <text evidence="1">Belongs to the cytochrome P450 family.</text>
</comment>
<sequence length="365" mass="41657">MAFSRALGLSWACLAIAWCVYSWVSLLRNYLIARKIGIPLRVIPISHGNPFWMIIDRSVAIFWRKLPFIGNGNFTRYCWRGWEVGDKCRSHLEMGPVRMHVSPGRNEVYVCDPDALLEIFRRRTDFPRPLELFGKSSCDLANQRFFLLISFDTAILNVFGSNLATVDGEQWKKQRKIAASCFNETNNAIVWSESLSQANDMVRYWNTRPSISNIADDSRTLSLHVLSRAGFGKSFKFQGHLEKVASPVAKNYKESLQMVLDNCVLIMALGTDFLAKPWLPARLRRVHHAYVAFQDYLVDLYESEKRSMAEGRSTGQTLMSTLVRSSAAEARPEMSLTERELYGNMFLLNFAGHDTTTHTLTFALM</sequence>
<protein>
    <recommendedName>
        <fullName evidence="7">Cytochrome P450</fullName>
    </recommendedName>
</protein>
<dbReference type="EMBL" id="JAQQWP010000002">
    <property type="protein sequence ID" value="KAK8129264.1"/>
    <property type="molecule type" value="Genomic_DNA"/>
</dbReference>
<dbReference type="AlphaFoldDB" id="A0AAW0R5Z3"/>
<evidence type="ECO:0000313" key="6">
    <source>
        <dbReference type="Proteomes" id="UP001392437"/>
    </source>
</evidence>
<dbReference type="GO" id="GO:0004497">
    <property type="term" value="F:monooxygenase activity"/>
    <property type="evidence" value="ECO:0007669"/>
    <property type="project" value="InterPro"/>
</dbReference>
<evidence type="ECO:0000256" key="2">
    <source>
        <dbReference type="ARBA" id="ARBA00022617"/>
    </source>
</evidence>
<keyword evidence="2" id="KW-0349">Heme</keyword>
<name>A0AAW0R5Z3_9PEZI</name>
<accession>A0AAW0R5Z3</accession>
<dbReference type="GO" id="GO:0020037">
    <property type="term" value="F:heme binding"/>
    <property type="evidence" value="ECO:0007669"/>
    <property type="project" value="InterPro"/>
</dbReference>
<evidence type="ECO:0000256" key="4">
    <source>
        <dbReference type="ARBA" id="ARBA00023004"/>
    </source>
</evidence>
<organism evidence="5 6">
    <name type="scientific">Apiospora kogelbergensis</name>
    <dbReference type="NCBI Taxonomy" id="1337665"/>
    <lineage>
        <taxon>Eukaryota</taxon>
        <taxon>Fungi</taxon>
        <taxon>Dikarya</taxon>
        <taxon>Ascomycota</taxon>
        <taxon>Pezizomycotina</taxon>
        <taxon>Sordariomycetes</taxon>
        <taxon>Xylariomycetidae</taxon>
        <taxon>Amphisphaeriales</taxon>
        <taxon>Apiosporaceae</taxon>
        <taxon>Apiospora</taxon>
    </lineage>
</organism>
<reference evidence="5 6" key="1">
    <citation type="submission" date="2023-01" db="EMBL/GenBank/DDBJ databases">
        <title>Analysis of 21 Apiospora genomes using comparative genomics revels a genus with tremendous synthesis potential of carbohydrate active enzymes and secondary metabolites.</title>
        <authorList>
            <person name="Sorensen T."/>
        </authorList>
    </citation>
    <scope>NUCLEOTIDE SEQUENCE [LARGE SCALE GENOMIC DNA]</scope>
    <source>
        <strain evidence="5 6">CBS 117206</strain>
    </source>
</reference>
<dbReference type="InterPro" id="IPR036396">
    <property type="entry name" value="Cyt_P450_sf"/>
</dbReference>
<dbReference type="GO" id="GO:0016705">
    <property type="term" value="F:oxidoreductase activity, acting on paired donors, with incorporation or reduction of molecular oxygen"/>
    <property type="evidence" value="ECO:0007669"/>
    <property type="project" value="InterPro"/>
</dbReference>
<keyword evidence="3" id="KW-0479">Metal-binding</keyword>
<dbReference type="InterPro" id="IPR001128">
    <property type="entry name" value="Cyt_P450"/>
</dbReference>
<dbReference type="Pfam" id="PF00067">
    <property type="entry name" value="p450"/>
    <property type="match status" value="1"/>
</dbReference>
<dbReference type="SUPFAM" id="SSF48264">
    <property type="entry name" value="Cytochrome P450"/>
    <property type="match status" value="1"/>
</dbReference>
<evidence type="ECO:0000256" key="3">
    <source>
        <dbReference type="ARBA" id="ARBA00022723"/>
    </source>
</evidence>
<keyword evidence="6" id="KW-1185">Reference proteome</keyword>
<dbReference type="Proteomes" id="UP001392437">
    <property type="component" value="Unassembled WGS sequence"/>
</dbReference>
<evidence type="ECO:0000313" key="5">
    <source>
        <dbReference type="EMBL" id="KAK8129264.1"/>
    </source>
</evidence>
<dbReference type="Gene3D" id="1.10.630.10">
    <property type="entry name" value="Cytochrome P450"/>
    <property type="match status" value="1"/>
</dbReference>
<keyword evidence="4" id="KW-0408">Iron</keyword>
<evidence type="ECO:0008006" key="7">
    <source>
        <dbReference type="Google" id="ProtNLM"/>
    </source>
</evidence>
<proteinExistence type="inferred from homology"/>
<dbReference type="InterPro" id="IPR050121">
    <property type="entry name" value="Cytochrome_P450_monoxygenase"/>
</dbReference>
<gene>
    <name evidence="5" type="ORF">PG999_001644</name>
</gene>
<dbReference type="PANTHER" id="PTHR24305">
    <property type="entry name" value="CYTOCHROME P450"/>
    <property type="match status" value="1"/>
</dbReference>